<dbReference type="InterPro" id="IPR013210">
    <property type="entry name" value="LRR_N_plant-typ"/>
</dbReference>
<keyword evidence="12 19" id="KW-0067">ATP-binding</keyword>
<dbReference type="PANTHER" id="PTHR48005">
    <property type="entry name" value="LEUCINE RICH REPEAT KINASE 2"/>
    <property type="match status" value="1"/>
</dbReference>
<evidence type="ECO:0000256" key="15">
    <source>
        <dbReference type="ARBA" id="ARBA00023170"/>
    </source>
</evidence>
<feature type="chain" id="PRO_5001643715" description="non-specific serine/threonine protein kinase" evidence="21">
    <location>
        <begin position="29"/>
        <end position="1205"/>
    </location>
</feature>
<dbReference type="Gene3D" id="3.30.200.20">
    <property type="entry name" value="Phosphorylase Kinase, domain 1"/>
    <property type="match status" value="1"/>
</dbReference>
<evidence type="ECO:0000256" key="2">
    <source>
        <dbReference type="ARBA" id="ARBA00008684"/>
    </source>
</evidence>
<evidence type="ECO:0000256" key="17">
    <source>
        <dbReference type="ARBA" id="ARBA00047899"/>
    </source>
</evidence>
<dbReference type="SMART" id="SM00220">
    <property type="entry name" value="S_TKc"/>
    <property type="match status" value="1"/>
</dbReference>
<keyword evidence="24" id="KW-1185">Reference proteome</keyword>
<keyword evidence="9" id="KW-0677">Repeat</keyword>
<dbReference type="PANTHER" id="PTHR48005:SF84">
    <property type="entry name" value="NON-SPECIFIC SERINE_THREONINE PROTEIN KINASE"/>
    <property type="match status" value="1"/>
</dbReference>
<dbReference type="GO" id="GO:0005524">
    <property type="term" value="F:ATP binding"/>
    <property type="evidence" value="ECO:0007669"/>
    <property type="project" value="UniProtKB-UniRule"/>
</dbReference>
<feature type="transmembrane region" description="Helical" evidence="20">
    <location>
        <begin position="721"/>
        <end position="746"/>
    </location>
</feature>
<reference evidence="23 24" key="1">
    <citation type="journal article" date="2014" name="PLoS ONE">
        <title>Global Analysis of Gene Expression Profiles in Physic Nut (Jatropha curcas L.) Seedlings Exposed to Salt Stress.</title>
        <authorList>
            <person name="Zhang L."/>
            <person name="Zhang C."/>
            <person name="Wu P."/>
            <person name="Chen Y."/>
            <person name="Li M."/>
            <person name="Jiang H."/>
            <person name="Wu G."/>
        </authorList>
    </citation>
    <scope>NUCLEOTIDE SEQUENCE [LARGE SCALE GENOMIC DNA]</scope>
    <source>
        <strain evidence="24">cv. GZQX0401</strain>
        <tissue evidence="23">Young leaves</tissue>
    </source>
</reference>
<dbReference type="Pfam" id="PF08263">
    <property type="entry name" value="LRRNT_2"/>
    <property type="match status" value="1"/>
</dbReference>
<dbReference type="PROSITE" id="PS00108">
    <property type="entry name" value="PROTEIN_KINASE_ST"/>
    <property type="match status" value="1"/>
</dbReference>
<dbReference type="SUPFAM" id="SSF52058">
    <property type="entry name" value="L domain-like"/>
    <property type="match status" value="2"/>
</dbReference>
<keyword evidence="15" id="KW-0675">Receptor</keyword>
<dbReference type="Gene3D" id="3.80.10.10">
    <property type="entry name" value="Ribonuclease Inhibitor"/>
    <property type="match status" value="4"/>
</dbReference>
<proteinExistence type="inferred from homology"/>
<evidence type="ECO:0000256" key="12">
    <source>
        <dbReference type="ARBA" id="ARBA00022840"/>
    </source>
</evidence>
<dbReference type="SUPFAM" id="SSF56112">
    <property type="entry name" value="Protein kinase-like (PK-like)"/>
    <property type="match status" value="2"/>
</dbReference>
<comment type="catalytic activity">
    <reaction evidence="18">
        <text>L-seryl-[protein] + ATP = O-phospho-L-seryl-[protein] + ADP + H(+)</text>
        <dbReference type="Rhea" id="RHEA:17989"/>
        <dbReference type="Rhea" id="RHEA-COMP:9863"/>
        <dbReference type="Rhea" id="RHEA-COMP:11604"/>
        <dbReference type="ChEBI" id="CHEBI:15378"/>
        <dbReference type="ChEBI" id="CHEBI:29999"/>
        <dbReference type="ChEBI" id="CHEBI:30616"/>
        <dbReference type="ChEBI" id="CHEBI:83421"/>
        <dbReference type="ChEBI" id="CHEBI:456216"/>
        <dbReference type="EC" id="2.7.11.1"/>
    </reaction>
</comment>
<evidence type="ECO:0000256" key="11">
    <source>
        <dbReference type="ARBA" id="ARBA00022777"/>
    </source>
</evidence>
<feature type="signal peptide" evidence="21">
    <location>
        <begin position="1"/>
        <end position="28"/>
    </location>
</feature>
<evidence type="ECO:0000256" key="13">
    <source>
        <dbReference type="ARBA" id="ARBA00022989"/>
    </source>
</evidence>
<evidence type="ECO:0000256" key="7">
    <source>
        <dbReference type="ARBA" id="ARBA00022692"/>
    </source>
</evidence>
<dbReference type="GO" id="GO:0004674">
    <property type="term" value="F:protein serine/threonine kinase activity"/>
    <property type="evidence" value="ECO:0007669"/>
    <property type="project" value="UniProtKB-KW"/>
</dbReference>
<keyword evidence="4" id="KW-0723">Serine/threonine-protein kinase</keyword>
<keyword evidence="6" id="KW-0808">Transferase</keyword>
<keyword evidence="13 20" id="KW-1133">Transmembrane helix</keyword>
<dbReference type="Gene3D" id="1.10.510.10">
    <property type="entry name" value="Transferase(Phosphotransferase) domain 1"/>
    <property type="match status" value="2"/>
</dbReference>
<sequence>MMPEEETDLWRAVLFIFLILISGAVVAADSLETDREALLNFKSFLLEKNTVNRGQYYQWGQFSTNPCNWSGIICTADGLRVSGINLTDNSISGELYNNFSSLTALSFLDLSRNSIGGSFPDDLNNCQNLSYLNLSHNILQGELKLTGLRNLQILDLSLNRIFGNIQFSFPAICNKLVVANISQNNFTGTIDTCFDECLKLQYLDLSSNFFNGGIWNGFSRLKEFSVAQNFLTGQILGSSFGETCSLEVLDLSENNFTGGLATEIKNCRNLIILNVWGNKFTGKIPSEIGSISSLEALYLGNNSFSPVIPKSLLNLSRLAFLDFSRNSFGGDVQEIFGSFKQVKFLVLHGNSYTGGLYSSGILKLPSVVRLDLSYNNFSGPLPVEISEMPSLKYLILAYNQFNGSIPKEYGNLTSLQALDLSFNSLSGSIPSSLGNLNSLLWLMLANNSLTGEIPRELGNCSSLLWVNLANNELSGKIPPELVNIGRDPTPTFKSNQQNERITAGSGECLAMKRWIPADYPPFSFVYILLTRKNCRSLWDRILKGSGLFSVCAAGSTIRTLKISGYLQLSGNKLSGEIPQEIGKMQSFSMLHFGSNEIYGKLPPQVGELPLVVLNVSKNGFSGEIPTQIGNIKCLQNLDLSHNNFSGTFPVTLNNLSDLSKFNVSYNPLISGVIPSTGQLATFEKDSYFGDPFLILPKFINNSTDDVSPPKVRKVDSTTRRAVLFVLLTLTLALLICGVLSVIVWMYGKNKSNSPAYLLQETKYRHDMASSSGSSSPWLSDTVKVIRLDKTAFTHADILKATGNFSESRIIGKGGFGTVYRGVLPDGRQVAVKKLQREGIEGEREFRAEMEVLSGNNGFGWPHPNLVTLYGWCLDGSEKILVYEYMECGSLEDLVSDRIRLTWRRRIDIAIDVARALVFLHHECYPAIVHRDVKASNVLLHKDGKARVTDFGLARFVDVGDSHVSTIIAGTIGYVAPEYGQTWKATTKGDVYSFGVLAMELATGRRAVDGGEESLVEWAKRVIGNSPNSQIIPVVLLGSGLAQGAVEMYELLRIGIRFVDVGDSHVSTIIAGTIGYVAPEYGQTWKATTKGDVYSFGVLAMELATGRRAVDGGEESLVEWAKRVIGNSPNSQIIPVVLLGSGLAQGAVEMYELLRIGIRCTAESPQARPNMKEVLAMLIKISGTRQDFVYSLSSSFNSSSIYRVLN</sequence>
<gene>
    <name evidence="23" type="ORF">JCGZ_11675</name>
</gene>
<dbReference type="EC" id="2.7.11.1" evidence="3"/>
<evidence type="ECO:0000256" key="8">
    <source>
        <dbReference type="ARBA" id="ARBA00022729"/>
    </source>
</evidence>
<evidence type="ECO:0000256" key="14">
    <source>
        <dbReference type="ARBA" id="ARBA00023136"/>
    </source>
</evidence>
<comment type="similarity">
    <text evidence="2">Belongs to the protein kinase superfamily. Ser/Thr protein kinase family.</text>
</comment>
<dbReference type="InterPro" id="IPR008271">
    <property type="entry name" value="Ser/Thr_kinase_AS"/>
</dbReference>
<dbReference type="OrthoDB" id="676979at2759"/>
<evidence type="ECO:0000256" key="16">
    <source>
        <dbReference type="ARBA" id="ARBA00023180"/>
    </source>
</evidence>
<evidence type="ECO:0000259" key="22">
    <source>
        <dbReference type="PROSITE" id="PS50011"/>
    </source>
</evidence>
<keyword evidence="10 19" id="KW-0547">Nucleotide-binding</keyword>
<evidence type="ECO:0000313" key="24">
    <source>
        <dbReference type="Proteomes" id="UP000027138"/>
    </source>
</evidence>
<dbReference type="FunFam" id="3.30.200.20:FF:000150">
    <property type="entry name" value="serine/threonine-protein kinase BRI1-like 2"/>
    <property type="match status" value="1"/>
</dbReference>
<comment type="catalytic activity">
    <reaction evidence="17">
        <text>L-threonyl-[protein] + ATP = O-phospho-L-threonyl-[protein] + ADP + H(+)</text>
        <dbReference type="Rhea" id="RHEA:46608"/>
        <dbReference type="Rhea" id="RHEA-COMP:11060"/>
        <dbReference type="Rhea" id="RHEA-COMP:11605"/>
        <dbReference type="ChEBI" id="CHEBI:15378"/>
        <dbReference type="ChEBI" id="CHEBI:30013"/>
        <dbReference type="ChEBI" id="CHEBI:30616"/>
        <dbReference type="ChEBI" id="CHEBI:61977"/>
        <dbReference type="ChEBI" id="CHEBI:456216"/>
        <dbReference type="EC" id="2.7.11.1"/>
    </reaction>
</comment>
<evidence type="ECO:0000256" key="10">
    <source>
        <dbReference type="ARBA" id="ARBA00022741"/>
    </source>
</evidence>
<evidence type="ECO:0000256" key="6">
    <source>
        <dbReference type="ARBA" id="ARBA00022679"/>
    </source>
</evidence>
<feature type="domain" description="Protein kinase" evidence="22">
    <location>
        <begin position="804"/>
        <end position="1188"/>
    </location>
</feature>
<dbReference type="Proteomes" id="UP000027138">
    <property type="component" value="Unassembled WGS sequence"/>
</dbReference>
<dbReference type="FunFam" id="3.80.10.10:FF:000691">
    <property type="entry name" value="Putative LRR receptor-like serine/threonine-protein kinase"/>
    <property type="match status" value="1"/>
</dbReference>
<dbReference type="InterPro" id="IPR051420">
    <property type="entry name" value="Ser_Thr_Kinases_DiverseReg"/>
</dbReference>
<dbReference type="Pfam" id="PF00560">
    <property type="entry name" value="LRR_1"/>
    <property type="match status" value="10"/>
</dbReference>
<name>A0A067KHJ6_JATCU</name>
<evidence type="ECO:0000256" key="21">
    <source>
        <dbReference type="SAM" id="SignalP"/>
    </source>
</evidence>
<evidence type="ECO:0000313" key="23">
    <source>
        <dbReference type="EMBL" id="KDP31299.1"/>
    </source>
</evidence>
<dbReference type="SMART" id="SM00369">
    <property type="entry name" value="LRR_TYP"/>
    <property type="match status" value="6"/>
</dbReference>
<dbReference type="InterPro" id="IPR017441">
    <property type="entry name" value="Protein_kinase_ATP_BS"/>
</dbReference>
<keyword evidence="16" id="KW-0325">Glycoprotein</keyword>
<evidence type="ECO:0000256" key="18">
    <source>
        <dbReference type="ARBA" id="ARBA00048679"/>
    </source>
</evidence>
<keyword evidence="5" id="KW-0433">Leucine-rich repeat</keyword>
<evidence type="ECO:0000256" key="3">
    <source>
        <dbReference type="ARBA" id="ARBA00012513"/>
    </source>
</evidence>
<dbReference type="AlphaFoldDB" id="A0A067KHJ6"/>
<dbReference type="PROSITE" id="PS00107">
    <property type="entry name" value="PROTEIN_KINASE_ATP"/>
    <property type="match status" value="1"/>
</dbReference>
<dbReference type="InterPro" id="IPR000719">
    <property type="entry name" value="Prot_kinase_dom"/>
</dbReference>
<dbReference type="InterPro" id="IPR011009">
    <property type="entry name" value="Kinase-like_dom_sf"/>
</dbReference>
<protein>
    <recommendedName>
        <fullName evidence="3">non-specific serine/threonine protein kinase</fullName>
        <ecNumber evidence="3">2.7.11.1</ecNumber>
    </recommendedName>
</protein>
<dbReference type="Pfam" id="PF07714">
    <property type="entry name" value="PK_Tyr_Ser-Thr"/>
    <property type="match status" value="1"/>
</dbReference>
<evidence type="ECO:0000256" key="4">
    <source>
        <dbReference type="ARBA" id="ARBA00022527"/>
    </source>
</evidence>
<evidence type="ECO:0000256" key="5">
    <source>
        <dbReference type="ARBA" id="ARBA00022614"/>
    </source>
</evidence>
<organism evidence="23 24">
    <name type="scientific">Jatropha curcas</name>
    <name type="common">Barbados nut</name>
    <dbReference type="NCBI Taxonomy" id="180498"/>
    <lineage>
        <taxon>Eukaryota</taxon>
        <taxon>Viridiplantae</taxon>
        <taxon>Streptophyta</taxon>
        <taxon>Embryophyta</taxon>
        <taxon>Tracheophyta</taxon>
        <taxon>Spermatophyta</taxon>
        <taxon>Magnoliopsida</taxon>
        <taxon>eudicotyledons</taxon>
        <taxon>Gunneridae</taxon>
        <taxon>Pentapetalae</taxon>
        <taxon>rosids</taxon>
        <taxon>fabids</taxon>
        <taxon>Malpighiales</taxon>
        <taxon>Euphorbiaceae</taxon>
        <taxon>Crotonoideae</taxon>
        <taxon>Jatropheae</taxon>
        <taxon>Jatropha</taxon>
    </lineage>
</organism>
<dbReference type="GO" id="GO:0016020">
    <property type="term" value="C:membrane"/>
    <property type="evidence" value="ECO:0007669"/>
    <property type="project" value="UniProtKB-SubCell"/>
</dbReference>
<feature type="binding site" evidence="19">
    <location>
        <position position="833"/>
    </location>
    <ligand>
        <name>ATP</name>
        <dbReference type="ChEBI" id="CHEBI:30616"/>
    </ligand>
</feature>
<dbReference type="InterPro" id="IPR001611">
    <property type="entry name" value="Leu-rich_rpt"/>
</dbReference>
<dbReference type="Pfam" id="PF00069">
    <property type="entry name" value="Pkinase"/>
    <property type="match status" value="1"/>
</dbReference>
<evidence type="ECO:0000256" key="1">
    <source>
        <dbReference type="ARBA" id="ARBA00004479"/>
    </source>
</evidence>
<dbReference type="PROSITE" id="PS50011">
    <property type="entry name" value="PROTEIN_KINASE_DOM"/>
    <property type="match status" value="1"/>
</dbReference>
<dbReference type="InterPro" id="IPR003591">
    <property type="entry name" value="Leu-rich_rpt_typical-subtyp"/>
</dbReference>
<dbReference type="InterPro" id="IPR001245">
    <property type="entry name" value="Ser-Thr/Tyr_kinase_cat_dom"/>
</dbReference>
<keyword evidence="7 20" id="KW-0812">Transmembrane</keyword>
<evidence type="ECO:0000256" key="20">
    <source>
        <dbReference type="SAM" id="Phobius"/>
    </source>
</evidence>
<dbReference type="FunFam" id="1.10.510.10:FF:000388">
    <property type="entry name" value="Leucine-rich repeat receptor-like tyrosine-protein kinase PXC3"/>
    <property type="match status" value="1"/>
</dbReference>
<dbReference type="FunFam" id="3.80.10.10:FF:000041">
    <property type="entry name" value="LRR receptor-like serine/threonine-protein kinase ERECTA"/>
    <property type="match status" value="1"/>
</dbReference>
<keyword evidence="14 20" id="KW-0472">Membrane</keyword>
<evidence type="ECO:0000256" key="9">
    <source>
        <dbReference type="ARBA" id="ARBA00022737"/>
    </source>
</evidence>
<accession>A0A067KHJ6</accession>
<keyword evidence="11" id="KW-0418">Kinase</keyword>
<comment type="subcellular location">
    <subcellularLocation>
        <location evidence="1">Membrane</location>
        <topology evidence="1">Single-pass type I membrane protein</topology>
    </subcellularLocation>
</comment>
<dbReference type="InterPro" id="IPR032675">
    <property type="entry name" value="LRR_dom_sf"/>
</dbReference>
<evidence type="ECO:0000256" key="19">
    <source>
        <dbReference type="PROSITE-ProRule" id="PRU10141"/>
    </source>
</evidence>
<dbReference type="EMBL" id="KK914632">
    <property type="protein sequence ID" value="KDP31299.1"/>
    <property type="molecule type" value="Genomic_DNA"/>
</dbReference>
<keyword evidence="8 21" id="KW-0732">Signal</keyword>